<feature type="transmembrane region" description="Helical" evidence="1">
    <location>
        <begin position="326"/>
        <end position="345"/>
    </location>
</feature>
<dbReference type="PANTHER" id="PTHR32063:SF0">
    <property type="entry name" value="SWARMING MOTILITY PROTEIN SWRC"/>
    <property type="match status" value="1"/>
</dbReference>
<dbReference type="GO" id="GO:0042910">
    <property type="term" value="F:xenobiotic transmembrane transporter activity"/>
    <property type="evidence" value="ECO:0007669"/>
    <property type="project" value="TreeGrafter"/>
</dbReference>
<reference evidence="3" key="1">
    <citation type="submission" date="2016-04" db="EMBL/GenBank/DDBJ databases">
        <authorList>
            <person name="Lyu Z."/>
            <person name="Lyu W."/>
        </authorList>
    </citation>
    <scope>NUCLEOTIDE SEQUENCE [LARGE SCALE GENOMIC DNA]</scope>
    <source>
        <strain evidence="3">C44</strain>
    </source>
</reference>
<dbReference type="GO" id="GO:0005886">
    <property type="term" value="C:plasma membrane"/>
    <property type="evidence" value="ECO:0007669"/>
    <property type="project" value="TreeGrafter"/>
</dbReference>
<evidence type="ECO:0000313" key="2">
    <source>
        <dbReference type="EMBL" id="OAS87622.1"/>
    </source>
</evidence>
<feature type="transmembrane region" description="Helical" evidence="1">
    <location>
        <begin position="928"/>
        <end position="949"/>
    </location>
</feature>
<dbReference type="Gene3D" id="3.30.2090.10">
    <property type="entry name" value="Multidrug efflux transporter AcrB TolC docking domain, DN and DC subdomains"/>
    <property type="match status" value="2"/>
</dbReference>
<dbReference type="SUPFAM" id="SSF82714">
    <property type="entry name" value="Multidrug efflux transporter AcrB TolC docking domain, DN and DC subdomains"/>
    <property type="match status" value="1"/>
</dbReference>
<dbReference type="Proteomes" id="UP000078534">
    <property type="component" value="Unassembled WGS sequence"/>
</dbReference>
<dbReference type="EMBL" id="LWSG01000008">
    <property type="protein sequence ID" value="OAS87622.1"/>
    <property type="molecule type" value="Genomic_DNA"/>
</dbReference>
<organism evidence="2 3">
    <name type="scientific">Metabacillus litoralis</name>
    <dbReference type="NCBI Taxonomy" id="152268"/>
    <lineage>
        <taxon>Bacteria</taxon>
        <taxon>Bacillati</taxon>
        <taxon>Bacillota</taxon>
        <taxon>Bacilli</taxon>
        <taxon>Bacillales</taxon>
        <taxon>Bacillaceae</taxon>
        <taxon>Metabacillus</taxon>
    </lineage>
</organism>
<dbReference type="InterPro" id="IPR027463">
    <property type="entry name" value="AcrB_DN_DC_subdom"/>
</dbReference>
<feature type="transmembrane region" description="Helical" evidence="1">
    <location>
        <begin position="887"/>
        <end position="907"/>
    </location>
</feature>
<dbReference type="InterPro" id="IPR001036">
    <property type="entry name" value="Acrflvin-R"/>
</dbReference>
<dbReference type="PANTHER" id="PTHR32063">
    <property type="match status" value="1"/>
</dbReference>
<evidence type="ECO:0000313" key="3">
    <source>
        <dbReference type="Proteomes" id="UP000078534"/>
    </source>
</evidence>
<dbReference type="STRING" id="152268.A6K24_19455"/>
<keyword evidence="3" id="KW-1185">Reference proteome</keyword>
<dbReference type="Gene3D" id="1.20.1640.10">
    <property type="entry name" value="Multidrug efflux transporter AcrB transmembrane domain"/>
    <property type="match status" value="2"/>
</dbReference>
<keyword evidence="1" id="KW-1133">Transmembrane helix</keyword>
<dbReference type="Pfam" id="PF00873">
    <property type="entry name" value="ACR_tran"/>
    <property type="match status" value="1"/>
</dbReference>
<dbReference type="Gene3D" id="3.30.70.1320">
    <property type="entry name" value="Multidrug efflux transporter AcrB pore domain like"/>
    <property type="match status" value="1"/>
</dbReference>
<dbReference type="SUPFAM" id="SSF82693">
    <property type="entry name" value="Multidrug efflux transporter AcrB pore domain, PN1, PN2, PC1 and PC2 subdomains"/>
    <property type="match status" value="2"/>
</dbReference>
<dbReference type="Gene3D" id="3.30.70.1440">
    <property type="entry name" value="Multidrug efflux transporter AcrB pore domain"/>
    <property type="match status" value="1"/>
</dbReference>
<gene>
    <name evidence="2" type="ORF">A6K24_19455</name>
</gene>
<keyword evidence="1" id="KW-0812">Transmembrane</keyword>
<feature type="transmembrane region" description="Helical" evidence="1">
    <location>
        <begin position="859"/>
        <end position="881"/>
    </location>
</feature>
<feature type="transmembrane region" description="Helical" evidence="1">
    <location>
        <begin position="833"/>
        <end position="852"/>
    </location>
</feature>
<evidence type="ECO:0000256" key="1">
    <source>
        <dbReference type="SAM" id="Phobius"/>
    </source>
</evidence>
<dbReference type="Gene3D" id="3.30.70.1430">
    <property type="entry name" value="Multidrug efflux transporter AcrB pore domain"/>
    <property type="match status" value="2"/>
</dbReference>
<feature type="transmembrane region" description="Helical" evidence="1">
    <location>
        <begin position="352"/>
        <end position="370"/>
    </location>
</feature>
<accession>A0A179T584</accession>
<feature type="transmembrane region" description="Helical" evidence="1">
    <location>
        <begin position="455"/>
        <end position="482"/>
    </location>
</feature>
<name>A0A179T584_9BACI</name>
<dbReference type="OrthoDB" id="9757876at2"/>
<dbReference type="PRINTS" id="PR00702">
    <property type="entry name" value="ACRIFLAVINRP"/>
</dbReference>
<sequence>MSWFTKWSFRNKAAIAIMSLLILVMGVLSYFRLPMEFLPSADQPFISVVAMGEGLDASLMEDQVTNPIENAVDSVNGKTNVFSTTGDGYSSVDIHFESNVDKKEAKREIEDALANVQLPTNVMKPNIVQLNTSMIPVSYIALTFDEGINPETIQYAEDEIVPYFKEIDGVSDIQTNGTIPSYVSVELDEKKMAEKQVTLENIMPLLQGQNIATAVGEKNIDNKAANIKVVGDINTIEKLEDTEIIPKVPLKDVASITVDKQENNLTRVNGKDGLLFVITKDSNSNAVTISKEAEKVSEEVNDKYDNLETTVVLASADSVESSVHSMIKEVLLGALFATIVIMLFLRNLRSTLITIVSIPLSLGFTLFLLAQSGVTLNILTLGGVAVAVGRLVDDSIVVIENIFRRAQNEKFTIKMVIEATKEVGSAITSSTLTTVAVFLPMGLLSGSLQDFLLPFALTITYSLLASLIVAITVVPVMSAALLKHAKIKEHKPSPGFAKFLTWSLNHKWVVLVTAIILFAGSVGGYLVLPKGSVNKTKADYVFVSLKYPNETPIEKVKEESLKLEEYVLKQDGVDKLYLQLGNSEDAAKYGAVGNPTQTQIMTILEEDADMGAFIDKVNTQKDEYDSATLEVTEATLMGGGSTSITIDVIGDNEDELISVSEKVQAEINDIEGIEKVSSNQDETKAVYSFVVDPGLAKADQVAQQAAVMLNQTPLGTIEMNGLQTMVMLEPVFNPDTEKELSNVPIMTASGMTSISKVAELKQTEEPTSTFHKDGEQYVRVTATVDPEKLSTISTEINKRILGDKTEEGLNIPDNMEVLVGGASVDQANEFNDLFMTMLASIGIVFLIMVITFKTIRAPIAILCSLPLAAIGAILGIIISGISVDITALLGALMLIGIVVTNAIVLLDRVKQNEQSMIIRDAIVEAATIRMRPIIMTAVATISAMLPLLFKEAEAGNLVSASLAVVVIGGLSVATILTLVVIPVIYELLHFKKAKRQRKKAENSDETLAI</sequence>
<comment type="caution">
    <text evidence="2">The sequence shown here is derived from an EMBL/GenBank/DDBJ whole genome shotgun (WGS) entry which is preliminary data.</text>
</comment>
<feature type="transmembrane region" description="Helical" evidence="1">
    <location>
        <begin position="508"/>
        <end position="528"/>
    </location>
</feature>
<dbReference type="AlphaFoldDB" id="A0A179T584"/>
<dbReference type="SUPFAM" id="SSF82866">
    <property type="entry name" value="Multidrug efflux transporter AcrB transmembrane domain"/>
    <property type="match status" value="2"/>
</dbReference>
<feature type="transmembrane region" description="Helical" evidence="1">
    <location>
        <begin position="961"/>
        <end position="988"/>
    </location>
</feature>
<feature type="transmembrane region" description="Helical" evidence="1">
    <location>
        <begin position="423"/>
        <end position="443"/>
    </location>
</feature>
<protein>
    <submittedName>
        <fullName evidence="2">Multidrug transporter AcrB</fullName>
    </submittedName>
</protein>
<dbReference type="RefSeq" id="WP_066329807.1">
    <property type="nucleotide sequence ID" value="NZ_LWSG01000008.1"/>
</dbReference>
<feature type="transmembrane region" description="Helical" evidence="1">
    <location>
        <begin position="376"/>
        <end position="403"/>
    </location>
</feature>
<keyword evidence="1" id="KW-0472">Membrane</keyword>
<proteinExistence type="predicted"/>